<gene>
    <name evidence="2" type="ORF">C496_05482</name>
</gene>
<feature type="region of interest" description="Disordered" evidence="1">
    <location>
        <begin position="166"/>
        <end position="189"/>
    </location>
</feature>
<dbReference type="PATRIC" id="fig|1114856.3.peg.1138"/>
<dbReference type="InterPro" id="IPR008972">
    <property type="entry name" value="Cupredoxin"/>
</dbReference>
<dbReference type="Proteomes" id="UP000011599">
    <property type="component" value="Unassembled WGS sequence"/>
</dbReference>
<evidence type="ECO:0000256" key="1">
    <source>
        <dbReference type="SAM" id="MobiDB-lite"/>
    </source>
</evidence>
<dbReference type="OrthoDB" id="186995at2157"/>
<name>L9W0D1_9EURY</name>
<evidence type="ECO:0000313" key="2">
    <source>
        <dbReference type="EMBL" id="ELY42761.1"/>
    </source>
</evidence>
<dbReference type="AlphaFoldDB" id="L9W0D1"/>
<dbReference type="EMBL" id="AOHW01000022">
    <property type="protein sequence ID" value="ELY42761.1"/>
    <property type="molecule type" value="Genomic_DNA"/>
</dbReference>
<dbReference type="SUPFAM" id="SSF49503">
    <property type="entry name" value="Cupredoxins"/>
    <property type="match status" value="1"/>
</dbReference>
<sequence>METANCGAKGDATSRSDRVLIPIARQLRPVSGRRTRRRLLSASAASVVAGFAGCLKEEVGGDDPLLGDPEAYAEVELSSANAGGQIEPPVVHLVAGGTVEWVVDSGDHEIVAYHPDTHGDQRRIPDGAEPWSSGELGPGDAFDRVLDDEGVYDYVSVPYESAGAAGSVVVGWPDPDEEPGLDPPSEAYPDAAKDALERRSDRVRALLEEVHE</sequence>
<dbReference type="eggNOG" id="arCOG02918">
    <property type="taxonomic scope" value="Archaea"/>
</dbReference>
<comment type="caution">
    <text evidence="2">The sequence shown here is derived from an EMBL/GenBank/DDBJ whole genome shotgun (WGS) entry which is preliminary data.</text>
</comment>
<dbReference type="Gene3D" id="2.60.40.420">
    <property type="entry name" value="Cupredoxins - blue copper proteins"/>
    <property type="match status" value="1"/>
</dbReference>
<feature type="compositionally biased region" description="Basic and acidic residues" evidence="1">
    <location>
        <begin position="117"/>
        <end position="126"/>
    </location>
</feature>
<organism evidence="2 3">
    <name type="scientific">Natronorubrum tibetense GA33</name>
    <dbReference type="NCBI Taxonomy" id="1114856"/>
    <lineage>
        <taxon>Archaea</taxon>
        <taxon>Methanobacteriati</taxon>
        <taxon>Methanobacteriota</taxon>
        <taxon>Stenosarchaea group</taxon>
        <taxon>Halobacteria</taxon>
        <taxon>Halobacteriales</taxon>
        <taxon>Natrialbaceae</taxon>
        <taxon>Natronorubrum</taxon>
    </lineage>
</organism>
<feature type="region of interest" description="Disordered" evidence="1">
    <location>
        <begin position="117"/>
        <end position="138"/>
    </location>
</feature>
<dbReference type="STRING" id="1114856.GCA_000383975_01190"/>
<protein>
    <submittedName>
        <fullName evidence="2">Halocyanin-like protein (Copper-containing protein) 2</fullName>
    </submittedName>
</protein>
<accession>L9W0D1</accession>
<evidence type="ECO:0000313" key="3">
    <source>
        <dbReference type="Proteomes" id="UP000011599"/>
    </source>
</evidence>
<keyword evidence="3" id="KW-1185">Reference proteome</keyword>
<reference evidence="2 3" key="1">
    <citation type="journal article" date="2014" name="PLoS Genet.">
        <title>Phylogenetically driven sequencing of extremely halophilic archaea reveals strategies for static and dynamic osmo-response.</title>
        <authorList>
            <person name="Becker E.A."/>
            <person name="Seitzer P.M."/>
            <person name="Tritt A."/>
            <person name="Larsen D."/>
            <person name="Krusor M."/>
            <person name="Yao A.I."/>
            <person name="Wu D."/>
            <person name="Madern D."/>
            <person name="Eisen J.A."/>
            <person name="Darling A.E."/>
            <person name="Facciotti M.T."/>
        </authorList>
    </citation>
    <scope>NUCLEOTIDE SEQUENCE [LARGE SCALE GENOMIC DNA]</scope>
    <source>
        <strain evidence="2 3">GA33</strain>
    </source>
</reference>
<proteinExistence type="predicted"/>